<organism evidence="1 2">
    <name type="scientific">Gangjinia marincola</name>
    <dbReference type="NCBI Taxonomy" id="578463"/>
    <lineage>
        <taxon>Bacteria</taxon>
        <taxon>Pseudomonadati</taxon>
        <taxon>Bacteroidota</taxon>
        <taxon>Flavobacteriia</taxon>
        <taxon>Flavobacteriales</taxon>
        <taxon>Flavobacteriaceae</taxon>
        <taxon>Gangjinia</taxon>
    </lineage>
</organism>
<evidence type="ECO:0000313" key="1">
    <source>
        <dbReference type="EMBL" id="GAA0873039.1"/>
    </source>
</evidence>
<gene>
    <name evidence="1" type="ORF">GCM10009117_21860</name>
</gene>
<name>A0ABP3XYW0_9FLAO</name>
<accession>A0ABP3XYW0</accession>
<dbReference type="EMBL" id="BAAAFG010000016">
    <property type="protein sequence ID" value="GAA0873039.1"/>
    <property type="molecule type" value="Genomic_DNA"/>
</dbReference>
<protein>
    <submittedName>
        <fullName evidence="1">Uncharacterized protein</fullName>
    </submittedName>
</protein>
<proteinExistence type="predicted"/>
<reference evidence="2" key="1">
    <citation type="journal article" date="2019" name="Int. J. Syst. Evol. Microbiol.">
        <title>The Global Catalogue of Microorganisms (GCM) 10K type strain sequencing project: providing services to taxonomists for standard genome sequencing and annotation.</title>
        <authorList>
            <consortium name="The Broad Institute Genomics Platform"/>
            <consortium name="The Broad Institute Genome Sequencing Center for Infectious Disease"/>
            <person name="Wu L."/>
            <person name="Ma J."/>
        </authorList>
    </citation>
    <scope>NUCLEOTIDE SEQUENCE [LARGE SCALE GENOMIC DNA]</scope>
    <source>
        <strain evidence="2">JCM 16082</strain>
    </source>
</reference>
<dbReference type="Proteomes" id="UP001500507">
    <property type="component" value="Unassembled WGS sequence"/>
</dbReference>
<evidence type="ECO:0000313" key="2">
    <source>
        <dbReference type="Proteomes" id="UP001500507"/>
    </source>
</evidence>
<keyword evidence="2" id="KW-1185">Reference proteome</keyword>
<sequence length="79" mass="9231">MDIDADINWTTKKLRSTSDPSMITLIKNLLSENFEAHSVDTLSLAHYNQKLILAEKSTKEDHGYSLNQVKEEVKRWRKR</sequence>
<dbReference type="RefSeq" id="WP_343767469.1">
    <property type="nucleotide sequence ID" value="NZ_BAAAFG010000016.1"/>
</dbReference>
<comment type="caution">
    <text evidence="1">The sequence shown here is derived from an EMBL/GenBank/DDBJ whole genome shotgun (WGS) entry which is preliminary data.</text>
</comment>